<dbReference type="AlphaFoldDB" id="A0A418SAU8"/>
<dbReference type="Proteomes" id="UP000283786">
    <property type="component" value="Chromosome"/>
</dbReference>
<name>A0A418SAU8_9RHOB</name>
<dbReference type="KEGG" id="palw:PSAL_024920"/>
<evidence type="ECO:0000313" key="2">
    <source>
        <dbReference type="Proteomes" id="UP000283786"/>
    </source>
</evidence>
<organism evidence="1 2">
    <name type="scientific">Pseudooceanicola algae</name>
    <dbReference type="NCBI Taxonomy" id="1537215"/>
    <lineage>
        <taxon>Bacteria</taxon>
        <taxon>Pseudomonadati</taxon>
        <taxon>Pseudomonadota</taxon>
        <taxon>Alphaproteobacteria</taxon>
        <taxon>Rhodobacterales</taxon>
        <taxon>Paracoccaceae</taxon>
        <taxon>Pseudooceanicola</taxon>
    </lineage>
</organism>
<evidence type="ECO:0000313" key="1">
    <source>
        <dbReference type="EMBL" id="QPM91241.1"/>
    </source>
</evidence>
<accession>A0A418SAU8</accession>
<dbReference type="EMBL" id="CP060436">
    <property type="protein sequence ID" value="QPM91241.1"/>
    <property type="molecule type" value="Genomic_DNA"/>
</dbReference>
<evidence type="ECO:0008006" key="3">
    <source>
        <dbReference type="Google" id="ProtNLM"/>
    </source>
</evidence>
<protein>
    <recommendedName>
        <fullName evidence="3">DUF4239 domain-containing protein</fullName>
    </recommendedName>
</protein>
<sequence>MERGWFLRGNRDIGMPGEVSLGALLALLGLLLGFTFSAALNWREARAAAAVEEAAALSTAFLRADLLPEDSGRALQEALLAYGRTRVVPTGFRATEANAEALVRQTLATQAALWPALHRTLGPSVPPPIQSFVAGGVTDVLDAHTRRVAVASKSISTGIWTLLIFAASSGVFIVGNRSALLGRPLSWRTLVFSVVLTSVLVTIEDLDRATDGFTIVPQDALRTAVADMDRALSIPVPVVIED</sequence>
<proteinExistence type="predicted"/>
<reference evidence="1 2" key="1">
    <citation type="submission" date="2020-08" db="EMBL/GenBank/DDBJ databases">
        <title>Genome sequence of Rhodobacteraceae bacterium Lw-13e.</title>
        <authorList>
            <person name="Poehlein A."/>
            <person name="Wolter L."/>
            <person name="Daniel R."/>
            <person name="Brinkhoff T."/>
        </authorList>
    </citation>
    <scope>NUCLEOTIDE SEQUENCE [LARGE SCALE GENOMIC DNA]</scope>
    <source>
        <strain evidence="1 2">Lw-13e</strain>
    </source>
</reference>
<keyword evidence="2" id="KW-1185">Reference proteome</keyword>
<dbReference type="RefSeq" id="WP_119840959.1">
    <property type="nucleotide sequence ID" value="NZ_CP060436.1"/>
</dbReference>
<dbReference type="Pfam" id="PF14023">
    <property type="entry name" value="Bestrophin-like"/>
    <property type="match status" value="1"/>
</dbReference>
<dbReference type="OrthoDB" id="272864at2"/>
<dbReference type="InterPro" id="IPR025333">
    <property type="entry name" value="DUF4239"/>
</dbReference>
<gene>
    <name evidence="1" type="ORF">PSAL_024920</name>
</gene>